<evidence type="ECO:0000313" key="10">
    <source>
        <dbReference type="EMBL" id="TFF37795.1"/>
    </source>
</evidence>
<protein>
    <recommendedName>
        <fullName evidence="2">histidine kinase</fullName>
        <ecNumber evidence="2">2.7.13.3</ecNumber>
    </recommendedName>
</protein>
<evidence type="ECO:0000256" key="2">
    <source>
        <dbReference type="ARBA" id="ARBA00012438"/>
    </source>
</evidence>
<keyword evidence="7" id="KW-0067">ATP-binding</keyword>
<feature type="domain" description="Histidine kinase/HSP90-like ATPase" evidence="9">
    <location>
        <begin position="174"/>
        <end position="270"/>
    </location>
</feature>
<dbReference type="OrthoDB" id="1523170at2"/>
<dbReference type="GO" id="GO:0005524">
    <property type="term" value="F:ATP binding"/>
    <property type="evidence" value="ECO:0007669"/>
    <property type="project" value="UniProtKB-KW"/>
</dbReference>
<dbReference type="RefSeq" id="WP_133230498.1">
    <property type="nucleotide sequence ID" value="NZ_SOZE01000009.1"/>
</dbReference>
<evidence type="ECO:0000256" key="1">
    <source>
        <dbReference type="ARBA" id="ARBA00000085"/>
    </source>
</evidence>
<dbReference type="SMART" id="SM00387">
    <property type="entry name" value="HATPase_c"/>
    <property type="match status" value="1"/>
</dbReference>
<dbReference type="Pfam" id="PF07568">
    <property type="entry name" value="HisKA_2"/>
    <property type="match status" value="1"/>
</dbReference>
<dbReference type="InterPro" id="IPR011495">
    <property type="entry name" value="Sig_transdc_His_kin_sub2_dim/P"/>
</dbReference>
<evidence type="ECO:0000259" key="9">
    <source>
        <dbReference type="SMART" id="SM00387"/>
    </source>
</evidence>
<dbReference type="EC" id="2.7.13.3" evidence="2"/>
<comment type="caution">
    <text evidence="10">The sequence shown here is derived from an EMBL/GenBank/DDBJ whole genome shotgun (WGS) entry which is preliminary data.</text>
</comment>
<proteinExistence type="predicted"/>
<keyword evidence="8" id="KW-0472">Membrane</keyword>
<sequence>MEFNYLWTTFCVTTAVDWPVKELINETVYCSGGNVCLIFGITGIILFLFWRKSKWKKLLFVNEKSLEKANLANEALINELNHRVKNNMQIAISLLKGQASYVAQPEAVKAINDGCNRLYVMSLAFHSMYEEDLLSTVNLKDYLGRLVVYLMDEFSEKDGIVVRSDFDACLMNISEAVPLGLILNEAVCNAYKFAFPGSDCGCISISLKVENNAVVLRVSDDGVGLKGPAHTPEQSFGLSLIKGLGRQLSGIVNIENSKGVTVSLEIAQPGQTFIQNQNANTA</sequence>
<keyword evidence="8" id="KW-0812">Transmembrane</keyword>
<dbReference type="PANTHER" id="PTHR41523:SF8">
    <property type="entry name" value="ETHYLENE RESPONSE SENSOR PROTEIN"/>
    <property type="match status" value="1"/>
</dbReference>
<dbReference type="EMBL" id="SOZE01000009">
    <property type="protein sequence ID" value="TFF37795.1"/>
    <property type="molecule type" value="Genomic_DNA"/>
</dbReference>
<comment type="catalytic activity">
    <reaction evidence="1">
        <text>ATP + protein L-histidine = ADP + protein N-phospho-L-histidine.</text>
        <dbReference type="EC" id="2.7.13.3"/>
    </reaction>
</comment>
<keyword evidence="3" id="KW-0597">Phosphoprotein</keyword>
<evidence type="ECO:0000256" key="3">
    <source>
        <dbReference type="ARBA" id="ARBA00022553"/>
    </source>
</evidence>
<evidence type="ECO:0000256" key="4">
    <source>
        <dbReference type="ARBA" id="ARBA00022679"/>
    </source>
</evidence>
<keyword evidence="6 10" id="KW-0418">Kinase</keyword>
<keyword evidence="4" id="KW-0808">Transferase</keyword>
<accession>A0A4Y8SGN7</accession>
<keyword evidence="8" id="KW-1133">Transmembrane helix</keyword>
<dbReference type="Proteomes" id="UP000297540">
    <property type="component" value="Unassembled WGS sequence"/>
</dbReference>
<feature type="transmembrane region" description="Helical" evidence="8">
    <location>
        <begin position="31"/>
        <end position="50"/>
    </location>
</feature>
<name>A0A4Y8SGN7_9SPHI</name>
<dbReference type="AlphaFoldDB" id="A0A4Y8SGN7"/>
<gene>
    <name evidence="10" type="ORF">E2R66_11555</name>
</gene>
<dbReference type="SUPFAM" id="SSF55874">
    <property type="entry name" value="ATPase domain of HSP90 chaperone/DNA topoisomerase II/histidine kinase"/>
    <property type="match status" value="1"/>
</dbReference>
<organism evidence="10 11">
    <name type="scientific">Mucilaginibacter psychrotolerans</name>
    <dbReference type="NCBI Taxonomy" id="1524096"/>
    <lineage>
        <taxon>Bacteria</taxon>
        <taxon>Pseudomonadati</taxon>
        <taxon>Bacteroidota</taxon>
        <taxon>Sphingobacteriia</taxon>
        <taxon>Sphingobacteriales</taxon>
        <taxon>Sphingobacteriaceae</taxon>
        <taxon>Mucilaginibacter</taxon>
    </lineage>
</organism>
<evidence type="ECO:0000256" key="8">
    <source>
        <dbReference type="SAM" id="Phobius"/>
    </source>
</evidence>
<dbReference type="InterPro" id="IPR036890">
    <property type="entry name" value="HATPase_C_sf"/>
</dbReference>
<dbReference type="PANTHER" id="PTHR41523">
    <property type="entry name" value="TWO-COMPONENT SYSTEM SENSOR PROTEIN"/>
    <property type="match status" value="1"/>
</dbReference>
<dbReference type="InterPro" id="IPR003594">
    <property type="entry name" value="HATPase_dom"/>
</dbReference>
<evidence type="ECO:0000313" key="11">
    <source>
        <dbReference type="Proteomes" id="UP000297540"/>
    </source>
</evidence>
<keyword evidence="5" id="KW-0547">Nucleotide-binding</keyword>
<keyword evidence="11" id="KW-1185">Reference proteome</keyword>
<dbReference type="Gene3D" id="3.30.565.10">
    <property type="entry name" value="Histidine kinase-like ATPase, C-terminal domain"/>
    <property type="match status" value="1"/>
</dbReference>
<evidence type="ECO:0000256" key="7">
    <source>
        <dbReference type="ARBA" id="ARBA00022840"/>
    </source>
</evidence>
<evidence type="ECO:0000256" key="5">
    <source>
        <dbReference type="ARBA" id="ARBA00022741"/>
    </source>
</evidence>
<dbReference type="GO" id="GO:0004673">
    <property type="term" value="F:protein histidine kinase activity"/>
    <property type="evidence" value="ECO:0007669"/>
    <property type="project" value="UniProtKB-EC"/>
</dbReference>
<reference evidence="10 11" key="1">
    <citation type="journal article" date="2017" name="Int. J. Syst. Evol. Microbiol.">
        <title>Mucilaginibacterpsychrotolerans sp. nov., isolated from peatlands.</title>
        <authorList>
            <person name="Deng Y."/>
            <person name="Shen L."/>
            <person name="Xu B."/>
            <person name="Liu Y."/>
            <person name="Gu Z."/>
            <person name="Liu H."/>
            <person name="Zhou Y."/>
        </authorList>
    </citation>
    <scope>NUCLEOTIDE SEQUENCE [LARGE SCALE GENOMIC DNA]</scope>
    <source>
        <strain evidence="10 11">NH7-4</strain>
    </source>
</reference>
<evidence type="ECO:0000256" key="6">
    <source>
        <dbReference type="ARBA" id="ARBA00022777"/>
    </source>
</evidence>
<dbReference type="Pfam" id="PF02518">
    <property type="entry name" value="HATPase_c"/>
    <property type="match status" value="1"/>
</dbReference>